<evidence type="ECO:0000256" key="2">
    <source>
        <dbReference type="ARBA" id="ARBA00022729"/>
    </source>
</evidence>
<name>A0A3S1CKX3_9GAMM</name>
<dbReference type="InterPro" id="IPR027385">
    <property type="entry name" value="Beta-barrel_OMP"/>
</dbReference>
<dbReference type="InterPro" id="IPR011250">
    <property type="entry name" value="OMP/PagP_B-barrel"/>
</dbReference>
<proteinExistence type="predicted"/>
<organism evidence="5 6">
    <name type="scientific">Legionella septentrionalis</name>
    <dbReference type="NCBI Taxonomy" id="2498109"/>
    <lineage>
        <taxon>Bacteria</taxon>
        <taxon>Pseudomonadati</taxon>
        <taxon>Pseudomonadota</taxon>
        <taxon>Gammaproteobacteria</taxon>
        <taxon>Legionellales</taxon>
        <taxon>Legionellaceae</taxon>
        <taxon>Legionella</taxon>
    </lineage>
</organism>
<feature type="domain" description="Outer membrane protein beta-barrel" evidence="4">
    <location>
        <begin position="50"/>
        <end position="242"/>
    </location>
</feature>
<dbReference type="Proteomes" id="UP000288012">
    <property type="component" value="Unassembled WGS sequence"/>
</dbReference>
<dbReference type="PANTHER" id="PTHR34001">
    <property type="entry name" value="BLL7405 PROTEIN"/>
    <property type="match status" value="1"/>
</dbReference>
<evidence type="ECO:0000313" key="6">
    <source>
        <dbReference type="Proteomes" id="UP000288012"/>
    </source>
</evidence>
<comment type="caution">
    <text evidence="5">The sequence shown here is derived from an EMBL/GenBank/DDBJ whole genome shotgun (WGS) entry which is preliminary data.</text>
</comment>
<evidence type="ECO:0000256" key="1">
    <source>
        <dbReference type="ARBA" id="ARBA00004370"/>
    </source>
</evidence>
<evidence type="ECO:0000259" key="4">
    <source>
        <dbReference type="Pfam" id="PF13505"/>
    </source>
</evidence>
<evidence type="ECO:0000313" key="5">
    <source>
        <dbReference type="EMBL" id="RUQ84939.1"/>
    </source>
</evidence>
<dbReference type="EMBL" id="RZGR01000024">
    <property type="protein sequence ID" value="RUQ84939.1"/>
    <property type="molecule type" value="Genomic_DNA"/>
</dbReference>
<keyword evidence="3" id="KW-0472">Membrane</keyword>
<keyword evidence="2" id="KW-0732">Signal</keyword>
<dbReference type="SUPFAM" id="SSF56925">
    <property type="entry name" value="OMPA-like"/>
    <property type="match status" value="1"/>
</dbReference>
<dbReference type="Gene3D" id="2.40.160.20">
    <property type="match status" value="1"/>
</dbReference>
<gene>
    <name evidence="5" type="ORF">EKM59_08140</name>
</gene>
<dbReference type="Pfam" id="PF13505">
    <property type="entry name" value="OMP_b-brl"/>
    <property type="match status" value="1"/>
</dbReference>
<comment type="subcellular location">
    <subcellularLocation>
        <location evidence="1">Membrane</location>
    </subcellularLocation>
</comment>
<keyword evidence="6" id="KW-1185">Reference proteome</keyword>
<dbReference type="AlphaFoldDB" id="A0A3S1CKX3"/>
<sequence>MDVSNFIPCDGVTQHVHLKLAIKIFFSYPTQFVRNSGDKKVIKKEWKKLSLACLGILLATASQANTREGIYAGAGIGASFDQFNLSTKNTVTGFTIKSPVQKNTSALGNVFLGYGGTMDTGFFLGGEVGTYFPRRSATIYNRPGVSVTSLTFNDTLKVHDYVTADILPGYRFNDDWLLYARGGLTYANLNIYQAPGTSGVTFRADENKFGGRIGAGINYAFNDNLGVGLDYFYTRYQEMNANLPAFNIRFNQQVSGNYVGLSALYTIM</sequence>
<accession>A0A3S1CKX3</accession>
<dbReference type="InterPro" id="IPR051692">
    <property type="entry name" value="OMP-like"/>
</dbReference>
<dbReference type="GO" id="GO:0016020">
    <property type="term" value="C:membrane"/>
    <property type="evidence" value="ECO:0007669"/>
    <property type="project" value="UniProtKB-SubCell"/>
</dbReference>
<reference evidence="5 6" key="1">
    <citation type="submission" date="2018-12" db="EMBL/GenBank/DDBJ databases">
        <title>Legionella sp,whole genome shotgun sequence.</title>
        <authorList>
            <person name="Wu H."/>
        </authorList>
    </citation>
    <scope>NUCLEOTIDE SEQUENCE [LARGE SCALE GENOMIC DNA]</scope>
    <source>
        <strain evidence="6">km714</strain>
    </source>
</reference>
<evidence type="ECO:0000256" key="3">
    <source>
        <dbReference type="ARBA" id="ARBA00023136"/>
    </source>
</evidence>
<protein>
    <submittedName>
        <fullName evidence="5">Porin family protein</fullName>
    </submittedName>
</protein>
<dbReference type="PANTHER" id="PTHR34001:SF3">
    <property type="entry name" value="BLL7405 PROTEIN"/>
    <property type="match status" value="1"/>
</dbReference>